<comment type="caution">
    <text evidence="1">The sequence shown here is derived from an EMBL/GenBank/DDBJ whole genome shotgun (WGS) entry which is preliminary data.</text>
</comment>
<dbReference type="Proteomes" id="UP001054945">
    <property type="component" value="Unassembled WGS sequence"/>
</dbReference>
<evidence type="ECO:0000313" key="1">
    <source>
        <dbReference type="EMBL" id="GIY12371.1"/>
    </source>
</evidence>
<sequence>MQSVPPEMRSELKPTARNYLLPSFASAETSPIERDFSSSRVRIDTTYSVPLNHSLFQAQVSRLKIFRFLNKMLCIPIPETNGVHIDSRFPRQMVYISIPESNGIHIPKSNGMHIDSSVKWYTFDS</sequence>
<dbReference type="AlphaFoldDB" id="A0AAV4QWA2"/>
<proteinExistence type="predicted"/>
<reference evidence="1 2" key="1">
    <citation type="submission" date="2021-06" db="EMBL/GenBank/DDBJ databases">
        <title>Caerostris extrusa draft genome.</title>
        <authorList>
            <person name="Kono N."/>
            <person name="Arakawa K."/>
        </authorList>
    </citation>
    <scope>NUCLEOTIDE SEQUENCE [LARGE SCALE GENOMIC DNA]</scope>
</reference>
<accession>A0AAV4QWA2</accession>
<dbReference type="EMBL" id="BPLR01006778">
    <property type="protein sequence ID" value="GIY12371.1"/>
    <property type="molecule type" value="Genomic_DNA"/>
</dbReference>
<keyword evidence="2" id="KW-1185">Reference proteome</keyword>
<evidence type="ECO:0000313" key="2">
    <source>
        <dbReference type="Proteomes" id="UP001054945"/>
    </source>
</evidence>
<gene>
    <name evidence="1" type="ORF">CEXT_27201</name>
</gene>
<protein>
    <submittedName>
        <fullName evidence="1">Uncharacterized protein</fullName>
    </submittedName>
</protein>
<organism evidence="1 2">
    <name type="scientific">Caerostris extrusa</name>
    <name type="common">Bark spider</name>
    <name type="synonym">Caerostris bankana</name>
    <dbReference type="NCBI Taxonomy" id="172846"/>
    <lineage>
        <taxon>Eukaryota</taxon>
        <taxon>Metazoa</taxon>
        <taxon>Ecdysozoa</taxon>
        <taxon>Arthropoda</taxon>
        <taxon>Chelicerata</taxon>
        <taxon>Arachnida</taxon>
        <taxon>Araneae</taxon>
        <taxon>Araneomorphae</taxon>
        <taxon>Entelegynae</taxon>
        <taxon>Araneoidea</taxon>
        <taxon>Araneidae</taxon>
        <taxon>Caerostris</taxon>
    </lineage>
</organism>
<name>A0AAV4QWA2_CAEEX</name>